<keyword evidence="11" id="KW-1185">Reference proteome</keyword>
<dbReference type="AlphaFoldDB" id="A0A8C6DL66"/>
<evidence type="ECO:0000256" key="4">
    <source>
        <dbReference type="ARBA" id="ARBA00022729"/>
    </source>
</evidence>
<evidence type="ECO:0000256" key="6">
    <source>
        <dbReference type="ARBA" id="ARBA00023157"/>
    </source>
</evidence>
<feature type="domain" description="ILEI/PANDER" evidence="9">
    <location>
        <begin position="279"/>
        <end position="359"/>
    </location>
</feature>
<dbReference type="Ensembl" id="ENSMMST00000020020.1">
    <property type="protein sequence ID" value="ENSMMSP00000018118.1"/>
    <property type="gene ID" value="ENSMMSG00000013656.1"/>
</dbReference>
<evidence type="ECO:0000256" key="3">
    <source>
        <dbReference type="ARBA" id="ARBA00022525"/>
    </source>
</evidence>
<comment type="similarity">
    <text evidence="2">Belongs to the FAM3 family.</text>
</comment>
<reference evidence="10" key="2">
    <citation type="submission" date="2025-09" db="UniProtKB">
        <authorList>
            <consortium name="Ensembl"/>
        </authorList>
    </citation>
    <scope>IDENTIFICATION</scope>
</reference>
<dbReference type="GO" id="GO:0005576">
    <property type="term" value="C:extracellular region"/>
    <property type="evidence" value="ECO:0007669"/>
    <property type="project" value="UniProtKB-SubCell"/>
</dbReference>
<evidence type="ECO:0000256" key="7">
    <source>
        <dbReference type="PROSITE-ProRule" id="PRU01375"/>
    </source>
</evidence>
<protein>
    <recommendedName>
        <fullName evidence="9">ILEI/PANDER domain-containing protein</fullName>
    </recommendedName>
</protein>
<dbReference type="GeneTree" id="ENSGT00950000183004"/>
<accession>A0A8C6DL66</accession>
<keyword evidence="6" id="KW-1015">Disulfide bond</keyword>
<dbReference type="InterPro" id="IPR039220">
    <property type="entry name" value="FAM3"/>
</dbReference>
<reference evidence="10" key="1">
    <citation type="submission" date="2025-08" db="UniProtKB">
        <authorList>
            <consortium name="Ensembl"/>
        </authorList>
    </citation>
    <scope>IDENTIFICATION</scope>
</reference>
<evidence type="ECO:0000259" key="9">
    <source>
        <dbReference type="Pfam" id="PF15711"/>
    </source>
</evidence>
<sequence length="399" mass="43462">SEAAGLTTLPPIRLISLPRGVRQVSGRPGRRRQPPCPEGWGRPPAGGTSIWENHIHFPAPGAPGGSIVSRPVPASPPVPAGLLSTSLKGLAREFDQQISAPITPAPQLGPTTRSSLTPTQTCCSALLPPSPERRVPKGCTCRLPQPSERSGHEVGRPPSHCGPGHHHGCHLDHSQHPPRWPWLSSDPATLHQPRELSDCRTTGQEVQMRSAPAMPRGAPGLPCGQRRCQRHWTQDLPGRQDAHEQCQGQRGPGTEHCPGEWDGRLLPGEPLEGRQCLAILGVNGDLIEARAFDMWAGDVNDLLKFIRPLHEGTLVFVASYDDPATKMNEETRKLFSDLGSKNVKDLAFRDSWVFVGAKGVQNKSPFEQHVKNSKHTNKYEGWPEALEMEGCIPRRPAAS</sequence>
<evidence type="ECO:0000313" key="11">
    <source>
        <dbReference type="Proteomes" id="UP000694544"/>
    </source>
</evidence>
<feature type="region of interest" description="Disordered" evidence="8">
    <location>
        <begin position="143"/>
        <end position="174"/>
    </location>
</feature>
<proteinExistence type="inferred from homology"/>
<dbReference type="PANTHER" id="PTHR14592">
    <property type="entry name" value="UNCHARACTERIZED FAM3"/>
    <property type="match status" value="1"/>
</dbReference>
<keyword evidence="3" id="KW-0964">Secreted</keyword>
<dbReference type="GO" id="GO:0030246">
    <property type="term" value="F:carbohydrate binding"/>
    <property type="evidence" value="ECO:0007669"/>
    <property type="project" value="UniProtKB-UniRule"/>
</dbReference>
<feature type="region of interest" description="Disordered" evidence="8">
    <location>
        <begin position="99"/>
        <end position="129"/>
    </location>
</feature>
<keyword evidence="4" id="KW-0732">Signal</keyword>
<evidence type="ECO:0000256" key="5">
    <source>
        <dbReference type="ARBA" id="ARBA00022734"/>
    </source>
</evidence>
<feature type="compositionally biased region" description="Polar residues" evidence="8">
    <location>
        <begin position="109"/>
        <end position="123"/>
    </location>
</feature>
<dbReference type="PROSITE" id="PS52031">
    <property type="entry name" value="GG_LECTIN"/>
    <property type="match status" value="1"/>
</dbReference>
<organism evidence="10 11">
    <name type="scientific">Moschus moschiferus</name>
    <name type="common">Siberian musk deer</name>
    <name type="synonym">Moschus sibiricus</name>
    <dbReference type="NCBI Taxonomy" id="68415"/>
    <lineage>
        <taxon>Eukaryota</taxon>
        <taxon>Metazoa</taxon>
        <taxon>Chordata</taxon>
        <taxon>Craniata</taxon>
        <taxon>Vertebrata</taxon>
        <taxon>Euteleostomi</taxon>
        <taxon>Mammalia</taxon>
        <taxon>Eutheria</taxon>
        <taxon>Laurasiatheria</taxon>
        <taxon>Artiodactyla</taxon>
        <taxon>Ruminantia</taxon>
        <taxon>Pecora</taxon>
        <taxon>Moschidae</taxon>
        <taxon>Moschus</taxon>
    </lineage>
</organism>
<dbReference type="InterPro" id="IPR039477">
    <property type="entry name" value="ILEI/PANDER_dom"/>
</dbReference>
<keyword evidence="5 7" id="KW-0430">Lectin</keyword>
<evidence type="ECO:0000256" key="2">
    <source>
        <dbReference type="ARBA" id="ARBA00010905"/>
    </source>
</evidence>
<evidence type="ECO:0000313" key="10">
    <source>
        <dbReference type="Ensembl" id="ENSMMSP00000018118.1"/>
    </source>
</evidence>
<dbReference type="Proteomes" id="UP000694544">
    <property type="component" value="Unplaced"/>
</dbReference>
<feature type="region of interest" description="Disordered" evidence="8">
    <location>
        <begin position="19"/>
        <end position="48"/>
    </location>
</feature>
<dbReference type="Pfam" id="PF15711">
    <property type="entry name" value="ILEI"/>
    <property type="match status" value="1"/>
</dbReference>
<name>A0A8C6DL66_MOSMO</name>
<evidence type="ECO:0000256" key="8">
    <source>
        <dbReference type="SAM" id="MobiDB-lite"/>
    </source>
</evidence>
<comment type="subcellular location">
    <subcellularLocation>
        <location evidence="1">Secreted</location>
    </subcellularLocation>
</comment>
<evidence type="ECO:0000256" key="1">
    <source>
        <dbReference type="ARBA" id="ARBA00004613"/>
    </source>
</evidence>